<feature type="transmembrane region" description="Helical" evidence="1">
    <location>
        <begin position="90"/>
        <end position="114"/>
    </location>
</feature>
<evidence type="ECO:0000313" key="3">
    <source>
        <dbReference type="Proteomes" id="UP001303046"/>
    </source>
</evidence>
<evidence type="ECO:0008006" key="4">
    <source>
        <dbReference type="Google" id="ProtNLM"/>
    </source>
</evidence>
<gene>
    <name evidence="2" type="primary">Necator_chrII.g5056</name>
    <name evidence="2" type="ORF">RB195_017264</name>
</gene>
<accession>A0ABR1C6V9</accession>
<feature type="transmembrane region" description="Helical" evidence="1">
    <location>
        <begin position="194"/>
        <end position="212"/>
    </location>
</feature>
<keyword evidence="3" id="KW-1185">Reference proteome</keyword>
<dbReference type="Proteomes" id="UP001303046">
    <property type="component" value="Unassembled WGS sequence"/>
</dbReference>
<comment type="caution">
    <text evidence="2">The sequence shown here is derived from an EMBL/GenBank/DDBJ whole genome shotgun (WGS) entry which is preliminary data.</text>
</comment>
<dbReference type="PANTHER" id="PTHR46178">
    <property type="entry name" value="SEVEN TM RECEPTOR"/>
    <property type="match status" value="1"/>
</dbReference>
<dbReference type="InterPro" id="IPR019428">
    <property type="entry name" value="7TM_GPCR_serpentine_rcpt_Str"/>
</dbReference>
<dbReference type="PANTHER" id="PTHR46178:SF9">
    <property type="entry name" value="SEVEN TM RECEPTOR"/>
    <property type="match status" value="1"/>
</dbReference>
<keyword evidence="1" id="KW-1133">Transmembrane helix</keyword>
<reference evidence="2 3" key="1">
    <citation type="submission" date="2023-08" db="EMBL/GenBank/DDBJ databases">
        <title>A Necator americanus chromosomal reference genome.</title>
        <authorList>
            <person name="Ilik V."/>
            <person name="Petrzelkova K.J."/>
            <person name="Pardy F."/>
            <person name="Fuh T."/>
            <person name="Niatou-Singa F.S."/>
            <person name="Gouil Q."/>
            <person name="Baker L."/>
            <person name="Ritchie M.E."/>
            <person name="Jex A.R."/>
            <person name="Gazzola D."/>
            <person name="Li H."/>
            <person name="Toshio Fujiwara R."/>
            <person name="Zhan B."/>
            <person name="Aroian R.V."/>
            <person name="Pafco B."/>
            <person name="Schwarz E.M."/>
        </authorList>
    </citation>
    <scope>NUCLEOTIDE SEQUENCE [LARGE SCALE GENOMIC DNA]</scope>
    <source>
        <strain evidence="2 3">Aroian</strain>
        <tissue evidence="2">Whole animal</tissue>
    </source>
</reference>
<dbReference type="Pfam" id="PF10326">
    <property type="entry name" value="7TM_GPCR_Str"/>
    <property type="match status" value="1"/>
</dbReference>
<sequence length="261" mass="30077">MTISNIFLHKYLQICRPQYYRVYSTSRGMLIVLTLNGFIFANWAAYIYFGIWPNTQLVEHFWSPMLKTFNIDLRTIGILGICLKPNLNWSALLFTTESMLIMLTLAAAGIFWAVQINKKLKSSSLSNQTRIKQRRLNNLLALQGDLDWRALIFTAESMAVVSALGMAEMYWAIQINKMLKAPSMSRQTRVIQRRVNIVLVLQTACSALFLQLPPLAQYIMMFTGIDSGNVMANHLLLSCWWSFNTLYSRIPTKFPFLQRKI</sequence>
<keyword evidence="1" id="KW-0472">Membrane</keyword>
<proteinExistence type="predicted"/>
<evidence type="ECO:0000256" key="1">
    <source>
        <dbReference type="SAM" id="Phobius"/>
    </source>
</evidence>
<keyword evidence="1" id="KW-0812">Transmembrane</keyword>
<dbReference type="EMBL" id="JAVFWL010000002">
    <property type="protein sequence ID" value="KAK6733422.1"/>
    <property type="molecule type" value="Genomic_DNA"/>
</dbReference>
<organism evidence="2 3">
    <name type="scientific">Necator americanus</name>
    <name type="common">Human hookworm</name>
    <dbReference type="NCBI Taxonomy" id="51031"/>
    <lineage>
        <taxon>Eukaryota</taxon>
        <taxon>Metazoa</taxon>
        <taxon>Ecdysozoa</taxon>
        <taxon>Nematoda</taxon>
        <taxon>Chromadorea</taxon>
        <taxon>Rhabditida</taxon>
        <taxon>Rhabditina</taxon>
        <taxon>Rhabditomorpha</taxon>
        <taxon>Strongyloidea</taxon>
        <taxon>Ancylostomatidae</taxon>
        <taxon>Bunostominae</taxon>
        <taxon>Necator</taxon>
    </lineage>
</organism>
<protein>
    <recommendedName>
        <fullName evidence="4">7TM GPCR serpentine receptor class x (Srx) domain-containing protein</fullName>
    </recommendedName>
</protein>
<feature type="transmembrane region" description="Helical" evidence="1">
    <location>
        <begin position="28"/>
        <end position="49"/>
    </location>
</feature>
<name>A0ABR1C6V9_NECAM</name>
<evidence type="ECO:0000313" key="2">
    <source>
        <dbReference type="EMBL" id="KAK6733422.1"/>
    </source>
</evidence>